<dbReference type="Pfam" id="PF00078">
    <property type="entry name" value="RVT_1"/>
    <property type="match status" value="1"/>
</dbReference>
<protein>
    <recommendedName>
        <fullName evidence="10">Reverse transcriptase domain-containing protein</fullName>
    </recommendedName>
</protein>
<dbReference type="CDD" id="cd01647">
    <property type="entry name" value="RT_LTR"/>
    <property type="match status" value="1"/>
</dbReference>
<dbReference type="Gene3D" id="3.10.10.10">
    <property type="entry name" value="HIV Type 1 Reverse Transcriptase, subunit A, domain 1"/>
    <property type="match status" value="1"/>
</dbReference>
<reference evidence="11 12" key="1">
    <citation type="journal article" date="2018" name="Sci. Rep.">
        <title>Characterisation of pathogen-specific regions and novel effector candidates in Fusarium oxysporum f. sp. cepae.</title>
        <authorList>
            <person name="Armitage A.D."/>
            <person name="Taylor A."/>
            <person name="Sobczyk M.K."/>
            <person name="Baxter L."/>
            <person name="Greenfield B.P."/>
            <person name="Bates H.J."/>
            <person name="Wilson F."/>
            <person name="Jackson A.C."/>
            <person name="Ott S."/>
            <person name="Harrison R.J."/>
            <person name="Clarkson J.P."/>
        </authorList>
    </citation>
    <scope>NUCLEOTIDE SEQUENCE [LARGE SCALE GENOMIC DNA]</scope>
    <source>
        <strain evidence="11 12">Fp_A8</strain>
    </source>
</reference>
<dbReference type="Proteomes" id="UP000283569">
    <property type="component" value="Unassembled WGS sequence"/>
</dbReference>
<dbReference type="SUPFAM" id="SSF56672">
    <property type="entry name" value="DNA/RNA polymerases"/>
    <property type="match status" value="1"/>
</dbReference>
<dbReference type="GO" id="GO:0004519">
    <property type="term" value="F:endonuclease activity"/>
    <property type="evidence" value="ECO:0007669"/>
    <property type="project" value="UniProtKB-KW"/>
</dbReference>
<feature type="region of interest" description="Disordered" evidence="8">
    <location>
        <begin position="300"/>
        <end position="325"/>
    </location>
</feature>
<evidence type="ECO:0000256" key="1">
    <source>
        <dbReference type="ARBA" id="ARBA00004173"/>
    </source>
</evidence>
<feature type="compositionally biased region" description="Low complexity" evidence="8">
    <location>
        <begin position="306"/>
        <end position="321"/>
    </location>
</feature>
<keyword evidence="3" id="KW-0548">Nucleotidyltransferase</keyword>
<keyword evidence="2" id="KW-0808">Transferase</keyword>
<evidence type="ECO:0000256" key="8">
    <source>
        <dbReference type="SAM" id="MobiDB-lite"/>
    </source>
</evidence>
<dbReference type="PANTHER" id="PTHR37984">
    <property type="entry name" value="PROTEIN CBG26694"/>
    <property type="match status" value="1"/>
</dbReference>
<keyword evidence="9" id="KW-1133">Transmembrane helix</keyword>
<dbReference type="GO" id="GO:0005739">
    <property type="term" value="C:mitochondrion"/>
    <property type="evidence" value="ECO:0007669"/>
    <property type="project" value="UniProtKB-SubCell"/>
</dbReference>
<dbReference type="InterPro" id="IPR000477">
    <property type="entry name" value="RT_dom"/>
</dbReference>
<feature type="non-terminal residue" evidence="11">
    <location>
        <position position="1"/>
    </location>
</feature>
<feature type="transmembrane region" description="Helical" evidence="9">
    <location>
        <begin position="1054"/>
        <end position="1074"/>
    </location>
</feature>
<sequence>RLSKTPMEVETPAAPMDTILSDVTNAIPTEYQPSQLNKESILAALWNWRSRQPQVAYKTPTAETLGCRHPTELRMELGEENTTTWERCLEIVRNLVRQPPPQESTLYAVEPTRCFRASDVPPLDDPDQYWTWRATFKRFATAEQVSNNALNTAIARVLGRFTGKAADLARPWQIQDLVLGNWPQTINRFLAYADMRLLDAEYFDNQIRKWRGMRPRPGQTGLEFLREFESQFLTINEVAQTMDRPELAQGEMIRQAIAVIPAGVRNLLQLQQQNPDLMSPKQFFDSTIIAWNFVQKEEKRSNYQNRPAAPAREARPAPARATGSPFSLPCDKPCFDTAPALPNHLRGKIRNTQGQVIEHYRNLCFRCRRTEAEHGHHVQGCTRHGTHEYHQTSARSITAPPGGDPGTQHPNTEAVKANQITFHGTCNNSPLNILFDTGAFNAVDYKYTKNLGLPLIRLPFPTEVAYFNGQKDSRATINYGCNVPIKIGTYSASVPCLVTWVAPSHPVVFGMQWFRTTYPEMVHELLKLGGGDQHKPEVSEPLIAASATGNLYTVNNSDRSTVLLAAISAEEHQRSELQEQFRLTIELRCAVAQAIDDKEHTLAMRSAAATNTNVGSINGLTGNAEGWRDSIPKQYQRFCDTVFSDESASELPPHREGVDCEITLHDGVKYWQEKLFDMPLEQQKVLKQYLDTQLQRGFIRPSKSPVASPVFFVTDKASQSRGTDQLRLVIDYRTLNSRIVLDEYPLPLTREIIDRLGKAKVFTKFDVRAGFNNIRVAPGHEWKLAFKTMFGLYEYTVMPMGLATAPSIFQRFMNMVLAPYLGLFCFAYLDDIIVFSDNEREHEEHVTKVLEAMEAHKLHLKPIKCVWNTTKVDFLGFTAVATKGVKMADDKIQAIREWERPKTVRDLRAFNGLANFYGKFVPHYSDLMKPLYNLTKKGAEFNWTPDCQQAFDIVKSAMKNDLFLSGFDWNKPCTLETDASNVAYAGIISQPDDNGDLRPVLMYSHTFTPEQMNWPAHDKELYAIVFEEYTKTGANFILPHLWPKNIMGPHDIRAALGGYLFLLGVIYALPWTLAAEKWQHITEKDTYHTVIWAGTLTTFTISYLTGYFEKLFAQEKPPSSDHPDRDETPVSRIIMAWKAPYVINPMKATESIFDAATRFARSSHSYLVKDGATKAQYDAIFTASVLAVRMAQELRDNLRQATELCEQQAAQIKEFMDTGALTPIGRPNNDWENMVEKIFPGIDDLTPISVQWRIEALKAKADYTPLFDMLGTTTARERADITSSTELRDFLINKFRQQMQPIYDMIPEEFKSPGESLLENISAGILQLKNLTQRMTKRLSKTPMEVETPAAPMDTILSDVTNAIPTEYQPSQ</sequence>
<evidence type="ECO:0000313" key="11">
    <source>
        <dbReference type="EMBL" id="RKL18576.1"/>
    </source>
</evidence>
<keyword evidence="9" id="KW-0472">Membrane</keyword>
<evidence type="ECO:0000256" key="4">
    <source>
        <dbReference type="ARBA" id="ARBA00022722"/>
    </source>
</evidence>
<evidence type="ECO:0000256" key="2">
    <source>
        <dbReference type="ARBA" id="ARBA00022679"/>
    </source>
</evidence>
<dbReference type="InterPro" id="IPR050951">
    <property type="entry name" value="Retrovirus_Pol_polyprotein"/>
</dbReference>
<feature type="non-terminal residue" evidence="11">
    <location>
        <position position="1372"/>
    </location>
</feature>
<feature type="transmembrane region" description="Helical" evidence="9">
    <location>
        <begin position="1086"/>
        <end position="1108"/>
    </location>
</feature>
<dbReference type="InterPro" id="IPR041577">
    <property type="entry name" value="RT_RNaseH_2"/>
</dbReference>
<keyword evidence="5" id="KW-0255">Endonuclease</keyword>
<name>A0A420RNF7_GIBIN</name>
<keyword evidence="7" id="KW-0511">Multifunctional enzyme</keyword>
<dbReference type="Pfam" id="PF17919">
    <property type="entry name" value="RT_RNaseH_2"/>
    <property type="match status" value="1"/>
</dbReference>
<comment type="subcellular location">
    <subcellularLocation>
        <location evidence="1">Mitochondrion</location>
    </subcellularLocation>
</comment>
<dbReference type="EMBL" id="MRDB01000234">
    <property type="protein sequence ID" value="RKL18576.1"/>
    <property type="molecule type" value="Genomic_DNA"/>
</dbReference>
<dbReference type="PANTHER" id="PTHR37984:SF5">
    <property type="entry name" value="PROTEIN NYNRIN-LIKE"/>
    <property type="match status" value="1"/>
</dbReference>
<proteinExistence type="predicted"/>
<comment type="caution">
    <text evidence="11">The sequence shown here is derived from an EMBL/GenBank/DDBJ whole genome shotgun (WGS) entry which is preliminary data.</text>
</comment>
<accession>A0A420RNF7</accession>
<evidence type="ECO:0000256" key="7">
    <source>
        <dbReference type="ARBA" id="ARBA00023268"/>
    </source>
</evidence>
<organism evidence="11 12">
    <name type="scientific">Gibberella intermedia</name>
    <name type="common">Bulb rot disease fungus</name>
    <name type="synonym">Fusarium proliferatum</name>
    <dbReference type="NCBI Taxonomy" id="948311"/>
    <lineage>
        <taxon>Eukaryota</taxon>
        <taxon>Fungi</taxon>
        <taxon>Dikarya</taxon>
        <taxon>Ascomycota</taxon>
        <taxon>Pezizomycotina</taxon>
        <taxon>Sordariomycetes</taxon>
        <taxon>Hypocreomycetidae</taxon>
        <taxon>Hypocreales</taxon>
        <taxon>Nectriaceae</taxon>
        <taxon>Fusarium</taxon>
        <taxon>Fusarium fujikuroi species complex</taxon>
    </lineage>
</organism>
<keyword evidence="9" id="KW-0812">Transmembrane</keyword>
<dbReference type="FunFam" id="3.30.70.270:FF:000020">
    <property type="entry name" value="Transposon Tf2-6 polyprotein-like Protein"/>
    <property type="match status" value="1"/>
</dbReference>
<dbReference type="InterPro" id="IPR043128">
    <property type="entry name" value="Rev_trsase/Diguanyl_cyclase"/>
</dbReference>
<evidence type="ECO:0000256" key="6">
    <source>
        <dbReference type="ARBA" id="ARBA00023128"/>
    </source>
</evidence>
<evidence type="ECO:0000256" key="9">
    <source>
        <dbReference type="SAM" id="Phobius"/>
    </source>
</evidence>
<keyword evidence="6" id="KW-0496">Mitochondrion</keyword>
<dbReference type="InterPro" id="IPR043502">
    <property type="entry name" value="DNA/RNA_pol_sf"/>
</dbReference>
<evidence type="ECO:0000256" key="3">
    <source>
        <dbReference type="ARBA" id="ARBA00022695"/>
    </source>
</evidence>
<dbReference type="InterPro" id="IPR021109">
    <property type="entry name" value="Peptidase_aspartic_dom_sf"/>
</dbReference>
<dbReference type="Gene3D" id="3.30.70.270">
    <property type="match status" value="2"/>
</dbReference>
<dbReference type="GO" id="GO:0016779">
    <property type="term" value="F:nucleotidyltransferase activity"/>
    <property type="evidence" value="ECO:0007669"/>
    <property type="project" value="UniProtKB-KW"/>
</dbReference>
<feature type="domain" description="Reverse transcriptase" evidence="10">
    <location>
        <begin position="694"/>
        <end position="879"/>
    </location>
</feature>
<dbReference type="Gene3D" id="2.40.70.10">
    <property type="entry name" value="Acid Proteases"/>
    <property type="match status" value="1"/>
</dbReference>
<keyword evidence="5" id="KW-0378">Hydrolase</keyword>
<keyword evidence="4" id="KW-0540">Nuclease</keyword>
<gene>
    <name evidence="11" type="ORF">BFJ72_g15230</name>
</gene>
<dbReference type="PROSITE" id="PS50878">
    <property type="entry name" value="RT_POL"/>
    <property type="match status" value="1"/>
</dbReference>
<feature type="region of interest" description="Disordered" evidence="8">
    <location>
        <begin position="386"/>
        <end position="410"/>
    </location>
</feature>
<dbReference type="CDD" id="cd00303">
    <property type="entry name" value="retropepsin_like"/>
    <property type="match status" value="1"/>
</dbReference>
<evidence type="ECO:0000259" key="10">
    <source>
        <dbReference type="PROSITE" id="PS50878"/>
    </source>
</evidence>
<evidence type="ECO:0000313" key="12">
    <source>
        <dbReference type="Proteomes" id="UP000283569"/>
    </source>
</evidence>
<evidence type="ECO:0000256" key="5">
    <source>
        <dbReference type="ARBA" id="ARBA00022759"/>
    </source>
</evidence>